<dbReference type="HOGENOM" id="CLU_2865176_0_0_6"/>
<dbReference type="Proteomes" id="UP000015042">
    <property type="component" value="Chromosome"/>
</dbReference>
<reference evidence="2 3" key="1">
    <citation type="submission" date="2013-07" db="EMBL/GenBank/DDBJ databases">
        <title>Genome sequence of Salmonella bongori N268-08 - a rare clinical isolate.</title>
        <authorList>
            <person name="Marti R."/>
            <person name="Hagens S."/>
            <person name="Loessner M.J."/>
            <person name="Klumpp J."/>
        </authorList>
    </citation>
    <scope>NUCLEOTIDE SEQUENCE [LARGE SCALE GENOMIC DNA]</scope>
    <source>
        <strain evidence="2 3">N268-08</strain>
    </source>
</reference>
<evidence type="ECO:0000313" key="2">
    <source>
        <dbReference type="EMBL" id="AGR61392.1"/>
    </source>
</evidence>
<accession>S5NM99</accession>
<keyword evidence="1" id="KW-0812">Transmembrane</keyword>
<name>S5NM99_SALBN</name>
<dbReference type="KEGG" id="sbz:A464_4209"/>
<sequence>MLATPSGNNEVKKPILLSAFLSEFLFSSKYLIELNPKLIHSMGTCFLYFQTLRILHFYLYILTI</sequence>
<keyword evidence="1" id="KW-0472">Membrane</keyword>
<evidence type="ECO:0000256" key="1">
    <source>
        <dbReference type="SAM" id="Phobius"/>
    </source>
</evidence>
<dbReference type="PATRIC" id="fig|1197719.3.peg.4203"/>
<keyword evidence="1" id="KW-1133">Transmembrane helix</keyword>
<evidence type="ECO:0000313" key="3">
    <source>
        <dbReference type="Proteomes" id="UP000015042"/>
    </source>
</evidence>
<dbReference type="EMBL" id="CP006608">
    <property type="protein sequence ID" value="AGR61392.1"/>
    <property type="molecule type" value="Genomic_DNA"/>
</dbReference>
<proteinExistence type="predicted"/>
<feature type="transmembrane region" description="Helical" evidence="1">
    <location>
        <begin position="44"/>
        <end position="61"/>
    </location>
</feature>
<organism evidence="2 3">
    <name type="scientific">Salmonella bongori N268-08</name>
    <dbReference type="NCBI Taxonomy" id="1197719"/>
    <lineage>
        <taxon>Bacteria</taxon>
        <taxon>Pseudomonadati</taxon>
        <taxon>Pseudomonadota</taxon>
        <taxon>Gammaproteobacteria</taxon>
        <taxon>Enterobacterales</taxon>
        <taxon>Enterobacteriaceae</taxon>
        <taxon>Salmonella</taxon>
    </lineage>
</organism>
<gene>
    <name evidence="2" type="ORF">A464_4209</name>
</gene>
<protein>
    <submittedName>
        <fullName evidence="2">Uncharacterized protein</fullName>
    </submittedName>
</protein>
<dbReference type="AlphaFoldDB" id="S5NM99"/>